<keyword evidence="3" id="KW-0479">Metal-binding</keyword>
<evidence type="ECO:0000256" key="8">
    <source>
        <dbReference type="ARBA" id="ARBA00023306"/>
    </source>
</evidence>
<dbReference type="PROSITE" id="PS50089">
    <property type="entry name" value="ZF_RING_2"/>
    <property type="match status" value="1"/>
</dbReference>
<comment type="caution">
    <text evidence="12">The sequence shown here is derived from an EMBL/GenBank/DDBJ whole genome shotgun (WGS) entry which is preliminary data.</text>
</comment>
<dbReference type="SUPFAM" id="SSF57850">
    <property type="entry name" value="RING/U-box"/>
    <property type="match status" value="1"/>
</dbReference>
<evidence type="ECO:0000256" key="10">
    <source>
        <dbReference type="SAM" id="MobiDB-lite"/>
    </source>
</evidence>
<feature type="region of interest" description="Disordered" evidence="10">
    <location>
        <begin position="168"/>
        <end position="191"/>
    </location>
</feature>
<evidence type="ECO:0000256" key="4">
    <source>
        <dbReference type="ARBA" id="ARBA00022771"/>
    </source>
</evidence>
<evidence type="ECO:0000256" key="5">
    <source>
        <dbReference type="ARBA" id="ARBA00022786"/>
    </source>
</evidence>
<dbReference type="PANTHER" id="PTHR16079">
    <property type="entry name" value="UBIQUITIN LIGASE PROTEIN CHFR"/>
    <property type="match status" value="1"/>
</dbReference>
<dbReference type="InterPro" id="IPR052256">
    <property type="entry name" value="E3_ubiquitin-ligase_CHFR"/>
</dbReference>
<dbReference type="OrthoDB" id="1305878at2759"/>
<dbReference type="Gene3D" id="3.30.40.140">
    <property type="match status" value="1"/>
</dbReference>
<dbReference type="GO" id="GO:0016567">
    <property type="term" value="P:protein ubiquitination"/>
    <property type="evidence" value="ECO:0007669"/>
    <property type="project" value="TreeGrafter"/>
</dbReference>
<protein>
    <recommendedName>
        <fullName evidence="11">RING-type domain-containing protein</fullName>
    </recommendedName>
</protein>
<keyword evidence="2" id="KW-0808">Transferase</keyword>
<comment type="subcellular location">
    <subcellularLocation>
        <location evidence="1">Nucleus</location>
        <location evidence="1">PML body</location>
    </subcellularLocation>
</comment>
<evidence type="ECO:0000256" key="6">
    <source>
        <dbReference type="ARBA" id="ARBA00022833"/>
    </source>
</evidence>
<dbReference type="SMART" id="SM00184">
    <property type="entry name" value="RING"/>
    <property type="match status" value="1"/>
</dbReference>
<dbReference type="GO" id="GO:0006511">
    <property type="term" value="P:ubiquitin-dependent protein catabolic process"/>
    <property type="evidence" value="ECO:0007669"/>
    <property type="project" value="TreeGrafter"/>
</dbReference>
<gene>
    <name evidence="12" type="ORF">CcCBS67573_g03490</name>
</gene>
<dbReference type="InterPro" id="IPR017907">
    <property type="entry name" value="Znf_RING_CS"/>
</dbReference>
<feature type="region of interest" description="Disordered" evidence="10">
    <location>
        <begin position="1"/>
        <end position="60"/>
    </location>
</feature>
<feature type="compositionally biased region" description="Acidic residues" evidence="10">
    <location>
        <begin position="168"/>
        <end position="188"/>
    </location>
</feature>
<reference evidence="12 13" key="1">
    <citation type="journal article" date="2019" name="Sci. Rep.">
        <title>Comparative genomics of chytrid fungi reveal insights into the obligate biotrophic and pathogenic lifestyle of Synchytrium endobioticum.</title>
        <authorList>
            <person name="van de Vossenberg B.T.L.H."/>
            <person name="Warris S."/>
            <person name="Nguyen H.D.T."/>
            <person name="van Gent-Pelzer M.P.E."/>
            <person name="Joly D.L."/>
            <person name="van de Geest H.C."/>
            <person name="Bonants P.J.M."/>
            <person name="Smith D.S."/>
            <person name="Levesque C.A."/>
            <person name="van der Lee T.A.J."/>
        </authorList>
    </citation>
    <scope>NUCLEOTIDE SEQUENCE [LARGE SCALE GENOMIC DNA]</scope>
    <source>
        <strain evidence="12 13">CBS 675.73</strain>
    </source>
</reference>
<evidence type="ECO:0000259" key="11">
    <source>
        <dbReference type="PROSITE" id="PS50089"/>
    </source>
</evidence>
<dbReference type="Pfam" id="PF17979">
    <property type="entry name" value="zf-CRD"/>
    <property type="match status" value="1"/>
</dbReference>
<dbReference type="FunFam" id="3.30.40.10:FF:000203">
    <property type="entry name" value="E3 ubiquitin-protein ligase CHFR isoform X1"/>
    <property type="match status" value="1"/>
</dbReference>
<dbReference type="Pfam" id="PF00097">
    <property type="entry name" value="zf-C3HC4"/>
    <property type="match status" value="1"/>
</dbReference>
<keyword evidence="5" id="KW-0833">Ubl conjugation pathway</keyword>
<dbReference type="AlphaFoldDB" id="A0A507FG66"/>
<evidence type="ECO:0000256" key="9">
    <source>
        <dbReference type="PROSITE-ProRule" id="PRU00175"/>
    </source>
</evidence>
<dbReference type="EMBL" id="QEAP01000089">
    <property type="protein sequence ID" value="TPX75224.1"/>
    <property type="molecule type" value="Genomic_DNA"/>
</dbReference>
<dbReference type="GO" id="GO:0008270">
    <property type="term" value="F:zinc ion binding"/>
    <property type="evidence" value="ECO:0007669"/>
    <property type="project" value="UniProtKB-KW"/>
</dbReference>
<keyword evidence="8" id="KW-0131">Cell cycle</keyword>
<evidence type="ECO:0000256" key="2">
    <source>
        <dbReference type="ARBA" id="ARBA00022679"/>
    </source>
</evidence>
<evidence type="ECO:0000256" key="3">
    <source>
        <dbReference type="ARBA" id="ARBA00022723"/>
    </source>
</evidence>
<keyword evidence="13" id="KW-1185">Reference proteome</keyword>
<dbReference type="GO" id="GO:0005634">
    <property type="term" value="C:nucleus"/>
    <property type="evidence" value="ECO:0007669"/>
    <property type="project" value="TreeGrafter"/>
</dbReference>
<accession>A0A507FG66</accession>
<dbReference type="InterPro" id="IPR001841">
    <property type="entry name" value="Znf_RING"/>
</dbReference>
<sequence length="343" mass="37541">MNDPTDSVPSLPTQSGTEDPETRTTDVDQSPAKKTRTDSPVATSSSSSVIPRTAQDEDDADMEMKENLTCAICRGILHKAVSAVPCMHSFCSGCISKWTNQHSDCPVCRKTVTQVARNHQLNSVVDAFLKSHPSFSRTRSELRELDAEREIGSAPLVVNASNYVAEYDDEDDEDEDIDNDEDDDESDSNDPALCPHCPPNSSADGFQCDATQPVHILCSRCRRCMPDRGLDVQKCKCCSAAFCNAYFESSGGCPVNFEFFKKLKDFQFGDIPHNAFNNNHYERQCLKDMCFSNSIPLRSIIDSGISKMDAGTYKIIASSGLSASAAYAGVAPLVSGEDYVCQM</sequence>
<keyword evidence="4 9" id="KW-0863">Zinc-finger</keyword>
<dbReference type="Proteomes" id="UP000320333">
    <property type="component" value="Unassembled WGS sequence"/>
</dbReference>
<name>A0A507FG66_9FUNG</name>
<evidence type="ECO:0000313" key="13">
    <source>
        <dbReference type="Proteomes" id="UP000320333"/>
    </source>
</evidence>
<dbReference type="STRING" id="246404.A0A507FG66"/>
<dbReference type="InterPro" id="IPR040909">
    <property type="entry name" value="CHFR_Znf-CRD"/>
</dbReference>
<dbReference type="PROSITE" id="PS00518">
    <property type="entry name" value="ZF_RING_1"/>
    <property type="match status" value="1"/>
</dbReference>
<proteinExistence type="predicted"/>
<organism evidence="12 13">
    <name type="scientific">Chytriomyces confervae</name>
    <dbReference type="NCBI Taxonomy" id="246404"/>
    <lineage>
        <taxon>Eukaryota</taxon>
        <taxon>Fungi</taxon>
        <taxon>Fungi incertae sedis</taxon>
        <taxon>Chytridiomycota</taxon>
        <taxon>Chytridiomycota incertae sedis</taxon>
        <taxon>Chytridiomycetes</taxon>
        <taxon>Chytridiales</taxon>
        <taxon>Chytriomycetaceae</taxon>
        <taxon>Chytriomyces</taxon>
    </lineage>
</organism>
<keyword evidence="7" id="KW-0539">Nucleus</keyword>
<dbReference type="GO" id="GO:0004842">
    <property type="term" value="F:ubiquitin-protein transferase activity"/>
    <property type="evidence" value="ECO:0007669"/>
    <property type="project" value="TreeGrafter"/>
</dbReference>
<evidence type="ECO:0000313" key="12">
    <source>
        <dbReference type="EMBL" id="TPX75224.1"/>
    </source>
</evidence>
<dbReference type="InterPro" id="IPR013083">
    <property type="entry name" value="Znf_RING/FYVE/PHD"/>
</dbReference>
<evidence type="ECO:0000256" key="7">
    <source>
        <dbReference type="ARBA" id="ARBA00023242"/>
    </source>
</evidence>
<dbReference type="InterPro" id="IPR018957">
    <property type="entry name" value="Znf_C3HC4_RING-type"/>
</dbReference>
<feature type="domain" description="RING-type" evidence="11">
    <location>
        <begin position="70"/>
        <end position="109"/>
    </location>
</feature>
<evidence type="ECO:0000256" key="1">
    <source>
        <dbReference type="ARBA" id="ARBA00004322"/>
    </source>
</evidence>
<dbReference type="Gene3D" id="3.30.40.10">
    <property type="entry name" value="Zinc/RING finger domain, C3HC4 (zinc finger)"/>
    <property type="match status" value="1"/>
</dbReference>
<feature type="compositionally biased region" description="Polar residues" evidence="10">
    <location>
        <begin position="1"/>
        <end position="17"/>
    </location>
</feature>
<keyword evidence="6" id="KW-0862">Zinc</keyword>
<dbReference type="PANTHER" id="PTHR16079:SF4">
    <property type="entry name" value="E3 UBIQUITIN-PROTEIN LIGASE CHFR"/>
    <property type="match status" value="1"/>
</dbReference>